<feature type="transmembrane region" description="Helical" evidence="1">
    <location>
        <begin position="33"/>
        <end position="58"/>
    </location>
</feature>
<gene>
    <name evidence="2" type="ORF">WMO63_23155</name>
</gene>
<organism evidence="2 3">
    <name type="scientific">Niallia hominis</name>
    <dbReference type="NCBI Taxonomy" id="3133173"/>
    <lineage>
        <taxon>Bacteria</taxon>
        <taxon>Bacillati</taxon>
        <taxon>Bacillota</taxon>
        <taxon>Bacilli</taxon>
        <taxon>Bacillales</taxon>
        <taxon>Bacillaceae</taxon>
        <taxon>Niallia</taxon>
    </lineage>
</organism>
<sequence>MTEINPYLLILLFLALLAQGTFLFIHAKKNASIAWFWGIWGLISLPLPSILYFLLIILPKKRKVRKEK</sequence>
<evidence type="ECO:0000313" key="3">
    <source>
        <dbReference type="Proteomes" id="UP001465426"/>
    </source>
</evidence>
<comment type="caution">
    <text evidence="2">The sequence shown here is derived from an EMBL/GenBank/DDBJ whole genome shotgun (WGS) entry which is preliminary data.</text>
</comment>
<keyword evidence="3" id="KW-1185">Reference proteome</keyword>
<protein>
    <submittedName>
        <fullName evidence="2">Transcriptional regulator</fullName>
    </submittedName>
</protein>
<evidence type="ECO:0000313" key="2">
    <source>
        <dbReference type="EMBL" id="MEQ2468555.1"/>
    </source>
</evidence>
<keyword evidence="1" id="KW-0472">Membrane</keyword>
<accession>A0ABV1F597</accession>
<keyword evidence="1" id="KW-0812">Transmembrane</keyword>
<evidence type="ECO:0000256" key="1">
    <source>
        <dbReference type="SAM" id="Phobius"/>
    </source>
</evidence>
<keyword evidence="1" id="KW-1133">Transmembrane helix</keyword>
<dbReference type="EMBL" id="JBBMFN010000116">
    <property type="protein sequence ID" value="MEQ2468555.1"/>
    <property type="molecule type" value="Genomic_DNA"/>
</dbReference>
<reference evidence="2 3" key="1">
    <citation type="submission" date="2024-03" db="EMBL/GenBank/DDBJ databases">
        <title>Human intestinal bacterial collection.</title>
        <authorList>
            <person name="Pauvert C."/>
            <person name="Hitch T.C.A."/>
            <person name="Clavel T."/>
        </authorList>
    </citation>
    <scope>NUCLEOTIDE SEQUENCE [LARGE SCALE GENOMIC DNA]</scope>
    <source>
        <strain evidence="2 3">CLA-SR-H024</strain>
    </source>
</reference>
<dbReference type="Proteomes" id="UP001465426">
    <property type="component" value="Unassembled WGS sequence"/>
</dbReference>
<name>A0ABV1F597_9BACI</name>
<dbReference type="RefSeq" id="WP_048718379.1">
    <property type="nucleotide sequence ID" value="NZ_JBBMFN010000116.1"/>
</dbReference>
<feature type="transmembrane region" description="Helical" evidence="1">
    <location>
        <begin position="7"/>
        <end position="27"/>
    </location>
</feature>
<proteinExistence type="predicted"/>